<dbReference type="AlphaFoldDB" id="A0AB39ZI72"/>
<dbReference type="RefSeq" id="XP_016936196.4">
    <property type="nucleotide sequence ID" value="XM_017080707.4"/>
</dbReference>
<dbReference type="Proteomes" id="UP001652628">
    <property type="component" value="Chromosome 3"/>
</dbReference>
<organism evidence="2 3">
    <name type="scientific">Drosophila suzukii</name>
    <name type="common">Spotted-wing drosophila fruit fly</name>
    <dbReference type="NCBI Taxonomy" id="28584"/>
    <lineage>
        <taxon>Eukaryota</taxon>
        <taxon>Metazoa</taxon>
        <taxon>Ecdysozoa</taxon>
        <taxon>Arthropoda</taxon>
        <taxon>Hexapoda</taxon>
        <taxon>Insecta</taxon>
        <taxon>Pterygota</taxon>
        <taxon>Neoptera</taxon>
        <taxon>Endopterygota</taxon>
        <taxon>Diptera</taxon>
        <taxon>Brachycera</taxon>
        <taxon>Muscomorpha</taxon>
        <taxon>Ephydroidea</taxon>
        <taxon>Drosophilidae</taxon>
        <taxon>Drosophila</taxon>
        <taxon>Sophophora</taxon>
    </lineage>
</organism>
<proteinExistence type="predicted"/>
<sequence length="166" mass="19277">MTKKNKYKGVPNKKKVPITATDKEEEAPRDKDLKIVEEKGPEPELKPEPMEELSMEKTKKHLDQMSALATMPLRLDHQIQCIKVVQQQLFKLHLQQVILLDGCTDFLQELNNIQTTSVLEEQRVLETFKEVKSKLSEVFEHFLPAQLDLLKQETKILEVSNQLVFK</sequence>
<protein>
    <submittedName>
        <fullName evidence="3">Uncharacterized protein isoform X1</fullName>
    </submittedName>
</protein>
<dbReference type="GeneID" id="108014561"/>
<keyword evidence="2" id="KW-1185">Reference proteome</keyword>
<gene>
    <name evidence="3" type="primary">LOC108014561</name>
</gene>
<accession>A0AB39ZI72</accession>
<feature type="region of interest" description="Disordered" evidence="1">
    <location>
        <begin position="1"/>
        <end position="52"/>
    </location>
</feature>
<name>A0AB39ZI72_DROSZ</name>
<feature type="compositionally biased region" description="Basic and acidic residues" evidence="1">
    <location>
        <begin position="26"/>
        <end position="52"/>
    </location>
</feature>
<reference evidence="3" key="1">
    <citation type="submission" date="2025-08" db="UniProtKB">
        <authorList>
            <consortium name="RefSeq"/>
        </authorList>
    </citation>
    <scope>IDENTIFICATION</scope>
</reference>
<evidence type="ECO:0000313" key="2">
    <source>
        <dbReference type="Proteomes" id="UP001652628"/>
    </source>
</evidence>
<evidence type="ECO:0000256" key="1">
    <source>
        <dbReference type="SAM" id="MobiDB-lite"/>
    </source>
</evidence>
<evidence type="ECO:0000313" key="3">
    <source>
        <dbReference type="RefSeq" id="XP_016936196.4"/>
    </source>
</evidence>
<feature type="compositionally biased region" description="Basic residues" evidence="1">
    <location>
        <begin position="1"/>
        <end position="16"/>
    </location>
</feature>